<keyword evidence="8" id="KW-0472">Membrane</keyword>
<comment type="subcellular location">
    <subcellularLocation>
        <location evidence="2">Membrane</location>
    </subcellularLocation>
</comment>
<evidence type="ECO:0000259" key="10">
    <source>
        <dbReference type="PROSITE" id="PS50885"/>
    </source>
</evidence>
<comment type="caution">
    <text evidence="11">The sequence shown here is derived from an EMBL/GenBank/DDBJ whole genome shotgun (WGS) entry which is preliminary data.</text>
</comment>
<feature type="transmembrane region" description="Helical" evidence="8">
    <location>
        <begin position="20"/>
        <end position="40"/>
    </location>
</feature>
<dbReference type="Pfam" id="PF02518">
    <property type="entry name" value="HATPase_c"/>
    <property type="match status" value="1"/>
</dbReference>
<dbReference type="Gene3D" id="1.10.287.130">
    <property type="match status" value="1"/>
</dbReference>
<evidence type="ECO:0000259" key="9">
    <source>
        <dbReference type="PROSITE" id="PS50109"/>
    </source>
</evidence>
<feature type="transmembrane region" description="Helical" evidence="8">
    <location>
        <begin position="170"/>
        <end position="196"/>
    </location>
</feature>
<evidence type="ECO:0000256" key="4">
    <source>
        <dbReference type="ARBA" id="ARBA00022553"/>
    </source>
</evidence>
<keyword evidence="8" id="KW-0812">Transmembrane</keyword>
<dbReference type="InterPro" id="IPR005467">
    <property type="entry name" value="His_kinase_dom"/>
</dbReference>
<dbReference type="PANTHER" id="PTHR43711:SF1">
    <property type="entry name" value="HISTIDINE KINASE 1"/>
    <property type="match status" value="1"/>
</dbReference>
<dbReference type="EMBL" id="JARUJP010000006">
    <property type="protein sequence ID" value="MDW8800869.1"/>
    <property type="molecule type" value="Genomic_DNA"/>
</dbReference>
<dbReference type="Proteomes" id="UP001281656">
    <property type="component" value="Unassembled WGS sequence"/>
</dbReference>
<evidence type="ECO:0000256" key="5">
    <source>
        <dbReference type="ARBA" id="ARBA00022679"/>
    </source>
</evidence>
<dbReference type="Pfam" id="PF00512">
    <property type="entry name" value="HisKA"/>
    <property type="match status" value="1"/>
</dbReference>
<dbReference type="Gene3D" id="3.30.450.20">
    <property type="entry name" value="PAS domain"/>
    <property type="match status" value="1"/>
</dbReference>
<evidence type="ECO:0000256" key="6">
    <source>
        <dbReference type="ARBA" id="ARBA00022777"/>
    </source>
</evidence>
<dbReference type="InterPro" id="IPR004358">
    <property type="entry name" value="Sig_transdc_His_kin-like_C"/>
</dbReference>
<protein>
    <recommendedName>
        <fullName evidence="3">histidine kinase</fullName>
        <ecNumber evidence="3">2.7.13.3</ecNumber>
    </recommendedName>
</protein>
<sequence>MIIKEKDKVSSKGIKVRLVGNFMLIILISVIAFEGLLIYFTKYYFYKNVEGVLTNQIKIASDFYEKYFSNVDLKNNVLDNVDVFWRQTTAQVQIIEPTGRILMDSVGVLNKEPLDSSDFKDALKDEKGIFIGNEDYNKEKVIAISYPLKSDGRIVGVLRFISSLKEIDKVILNISLILISIGVIVILIAGAISIIIAHSIVHPLKEVTSAAELMASGNLKIRINKEKNDEIGRLADTLNFMAEEIEKRDKIKNEFISLVSHELRTPLTSIKGWAITLKTDETNDRDILYEGLNIIEKESDRLTAMVEELLDFSRLVSGKVTLKREKTDIIKILEYIEKYMGLRAKRERINFKVVYEELPFIEVDKDRIKQVLINLLDNAFKFTSPGGNVVLSALREENLIILKVEDTGCGIGREDLPHIKEKFYKGKNSKSQTGLGLSICDEIIQMHNGSLSIESELNKGTSAIISIPLKIENKGEKSHETKI</sequence>
<dbReference type="CDD" id="cd00082">
    <property type="entry name" value="HisKA"/>
    <property type="match status" value="1"/>
</dbReference>
<dbReference type="GO" id="GO:0016301">
    <property type="term" value="F:kinase activity"/>
    <property type="evidence" value="ECO:0007669"/>
    <property type="project" value="UniProtKB-KW"/>
</dbReference>
<evidence type="ECO:0000256" key="3">
    <source>
        <dbReference type="ARBA" id="ARBA00012438"/>
    </source>
</evidence>
<evidence type="ECO:0000256" key="7">
    <source>
        <dbReference type="ARBA" id="ARBA00023012"/>
    </source>
</evidence>
<dbReference type="SUPFAM" id="SSF55874">
    <property type="entry name" value="ATPase domain of HSP90 chaperone/DNA topoisomerase II/histidine kinase"/>
    <property type="match status" value="1"/>
</dbReference>
<dbReference type="Pfam" id="PF00672">
    <property type="entry name" value="HAMP"/>
    <property type="match status" value="1"/>
</dbReference>
<keyword evidence="6 11" id="KW-0418">Kinase</keyword>
<dbReference type="InterPro" id="IPR050736">
    <property type="entry name" value="Sensor_HK_Regulatory"/>
</dbReference>
<feature type="domain" description="HAMP" evidence="10">
    <location>
        <begin position="198"/>
        <end position="250"/>
    </location>
</feature>
<accession>A0ABU4JRV2</accession>
<organism evidence="11 12">
    <name type="scientific">Clostridium tanneri</name>
    <dbReference type="NCBI Taxonomy" id="3037988"/>
    <lineage>
        <taxon>Bacteria</taxon>
        <taxon>Bacillati</taxon>
        <taxon>Bacillota</taxon>
        <taxon>Clostridia</taxon>
        <taxon>Eubacteriales</taxon>
        <taxon>Clostridiaceae</taxon>
        <taxon>Clostridium</taxon>
    </lineage>
</organism>
<dbReference type="SMART" id="SM00388">
    <property type="entry name" value="HisKA"/>
    <property type="match status" value="1"/>
</dbReference>
<dbReference type="PANTHER" id="PTHR43711">
    <property type="entry name" value="TWO-COMPONENT HISTIDINE KINASE"/>
    <property type="match status" value="1"/>
</dbReference>
<evidence type="ECO:0000313" key="11">
    <source>
        <dbReference type="EMBL" id="MDW8800869.1"/>
    </source>
</evidence>
<dbReference type="SUPFAM" id="SSF158472">
    <property type="entry name" value="HAMP domain-like"/>
    <property type="match status" value="1"/>
</dbReference>
<dbReference type="InterPro" id="IPR003661">
    <property type="entry name" value="HisK_dim/P_dom"/>
</dbReference>
<dbReference type="Gene3D" id="1.10.8.500">
    <property type="entry name" value="HAMP domain in histidine kinase"/>
    <property type="match status" value="1"/>
</dbReference>
<proteinExistence type="predicted"/>
<dbReference type="RefSeq" id="WP_261672496.1">
    <property type="nucleotide sequence ID" value="NZ_JARUJP010000006.1"/>
</dbReference>
<evidence type="ECO:0000256" key="1">
    <source>
        <dbReference type="ARBA" id="ARBA00000085"/>
    </source>
</evidence>
<dbReference type="SMART" id="SM00304">
    <property type="entry name" value="HAMP"/>
    <property type="match status" value="1"/>
</dbReference>
<dbReference type="EC" id="2.7.13.3" evidence="3"/>
<keyword evidence="12" id="KW-1185">Reference proteome</keyword>
<evidence type="ECO:0000256" key="2">
    <source>
        <dbReference type="ARBA" id="ARBA00004370"/>
    </source>
</evidence>
<dbReference type="InterPro" id="IPR036097">
    <property type="entry name" value="HisK_dim/P_sf"/>
</dbReference>
<name>A0ABU4JRV2_9CLOT</name>
<keyword evidence="7" id="KW-0902">Two-component regulatory system</keyword>
<evidence type="ECO:0000256" key="8">
    <source>
        <dbReference type="SAM" id="Phobius"/>
    </source>
</evidence>
<dbReference type="SMART" id="SM00387">
    <property type="entry name" value="HATPase_c"/>
    <property type="match status" value="1"/>
</dbReference>
<dbReference type="PRINTS" id="PR00344">
    <property type="entry name" value="BCTRLSENSOR"/>
</dbReference>
<dbReference type="CDD" id="cd06225">
    <property type="entry name" value="HAMP"/>
    <property type="match status" value="1"/>
</dbReference>
<keyword evidence="4" id="KW-0597">Phosphoprotein</keyword>
<gene>
    <name evidence="11" type="ORF">P8V03_06840</name>
</gene>
<dbReference type="InterPro" id="IPR003660">
    <property type="entry name" value="HAMP_dom"/>
</dbReference>
<dbReference type="Gene3D" id="3.30.565.10">
    <property type="entry name" value="Histidine kinase-like ATPase, C-terminal domain"/>
    <property type="match status" value="1"/>
</dbReference>
<dbReference type="InterPro" id="IPR036890">
    <property type="entry name" value="HATPase_C_sf"/>
</dbReference>
<evidence type="ECO:0000313" key="12">
    <source>
        <dbReference type="Proteomes" id="UP001281656"/>
    </source>
</evidence>
<dbReference type="PROSITE" id="PS50885">
    <property type="entry name" value="HAMP"/>
    <property type="match status" value="1"/>
</dbReference>
<dbReference type="SUPFAM" id="SSF47384">
    <property type="entry name" value="Homodimeric domain of signal transducing histidine kinase"/>
    <property type="match status" value="1"/>
</dbReference>
<keyword evidence="8" id="KW-1133">Transmembrane helix</keyword>
<reference evidence="11 12" key="1">
    <citation type="submission" date="2023-04" db="EMBL/GenBank/DDBJ databases">
        <title>Clostridium tannerae sp. nov., isolated from the fecal material of an alpaca.</title>
        <authorList>
            <person name="Miller S."/>
            <person name="Hendry M."/>
            <person name="King J."/>
            <person name="Sankaranarayanan K."/>
            <person name="Lawson P.A."/>
        </authorList>
    </citation>
    <scope>NUCLEOTIDE SEQUENCE [LARGE SCALE GENOMIC DNA]</scope>
    <source>
        <strain evidence="11 12">A1-XYC3</strain>
    </source>
</reference>
<dbReference type="PROSITE" id="PS50109">
    <property type="entry name" value="HIS_KIN"/>
    <property type="match status" value="1"/>
</dbReference>
<keyword evidence="5" id="KW-0808">Transferase</keyword>
<dbReference type="InterPro" id="IPR003594">
    <property type="entry name" value="HATPase_dom"/>
</dbReference>
<comment type="catalytic activity">
    <reaction evidence="1">
        <text>ATP + protein L-histidine = ADP + protein N-phospho-L-histidine.</text>
        <dbReference type="EC" id="2.7.13.3"/>
    </reaction>
</comment>
<feature type="domain" description="Histidine kinase" evidence="9">
    <location>
        <begin position="258"/>
        <end position="471"/>
    </location>
</feature>